<dbReference type="Gene3D" id="3.10.20.90">
    <property type="entry name" value="Phosphatidylinositol 3-kinase Catalytic Subunit, Chain A, domain 1"/>
    <property type="match status" value="1"/>
</dbReference>
<name>A0A0G4GR46_VITBC</name>
<proteinExistence type="predicted"/>
<protein>
    <submittedName>
        <fullName evidence="2">Uncharacterized protein</fullName>
    </submittedName>
</protein>
<dbReference type="PhylomeDB" id="A0A0G4GR46"/>
<keyword evidence="3" id="KW-1185">Reference proteome</keyword>
<evidence type="ECO:0000256" key="1">
    <source>
        <dbReference type="SAM" id="MobiDB-lite"/>
    </source>
</evidence>
<dbReference type="EMBL" id="CDMY01000770">
    <property type="protein sequence ID" value="CEM33002.1"/>
    <property type="molecule type" value="Genomic_DNA"/>
</dbReference>
<reference evidence="2 3" key="1">
    <citation type="submission" date="2014-11" db="EMBL/GenBank/DDBJ databases">
        <authorList>
            <person name="Zhu J."/>
            <person name="Qi W."/>
            <person name="Song R."/>
        </authorList>
    </citation>
    <scope>NUCLEOTIDE SEQUENCE [LARGE SCALE GENOMIC DNA]</scope>
</reference>
<dbReference type="VEuPathDB" id="CryptoDB:Vbra_18407"/>
<dbReference type="AlphaFoldDB" id="A0A0G4GR46"/>
<dbReference type="CDD" id="cd01763">
    <property type="entry name" value="Ubl_SUMO_like"/>
    <property type="match status" value="1"/>
</dbReference>
<sequence length="844" mass="93840">MEELPELTIVVRQEGHEDAHFSLKPTDSMEKLMQGYRAHCALPDHDEDEPILFVFRVNGMLVCGSDTPALLKLRDGDVIVATLEGRRRMLLRSRAREHRADRIIRGRILRAAPPPSLPALPPEVLGELSETLLTNEALHLSTLSFGMRAALSEPSIYRHLTVTPDTHSTWRKAGKETMDALKRDKLCRLRTANIMTGHDVYESRLRRREKAAGSTHDERPCEIDYEEMGIDPDSDDDASDYPFAQYNRALRRRAKYASILEASRASLREISLQDEVYFPIKDRPADVAVADDDQFCSFDKTERVVIAGVLWDGCAYARRWRFPALKSFSVCDDESRITSLAISDLDHRYIESWVSGCSLAYLDVPNLEAPSMLRVLRSLSSVRQLTAFGVLEMGDPVEVTEVGEWLEEQGVGGGKGRVEAVLCRFNIEPSLYLANASALSGLIGRVAGEGISPDPADAIVAILPPNPSHGDPNDPPPSQPRNRYPIAQHLFEVPAGDPIAHDTPHLFDRSHSRGVKKRPFTVALDRPEFVDDMLRVDWRRSDALGLRIAQELARHSRRLDITPVGEGDVARDVMQKGTFGGFVFESVTSLTITGQHEGGTEYILPAMPPLPSSPAPSCPSPSPSARFPRIHELHLFCPVEHMLSDQGGLQPILHEVRGRIRSLHVTQRDVLAHAADANWHGLPVALASVMLRCLKAVHSPALESLEHSFEAMDALEHSPFYLPFYRRSPIYQLYMTPSLVAELPPIPSLKLEMPYSVFDSSGKIQLDLILAVVSKTPGLRRVEFIEKRLVTWTSPEGYLAIGPSKDRYPSYLATTAVDEALAAAGSPFVVSPGVQPEWSLVLER</sequence>
<feature type="region of interest" description="Disordered" evidence="1">
    <location>
        <begin position="463"/>
        <end position="482"/>
    </location>
</feature>
<gene>
    <name evidence="2" type="ORF">Vbra_18407</name>
</gene>
<evidence type="ECO:0000313" key="3">
    <source>
        <dbReference type="Proteomes" id="UP000041254"/>
    </source>
</evidence>
<dbReference type="Proteomes" id="UP000041254">
    <property type="component" value="Unassembled WGS sequence"/>
</dbReference>
<accession>A0A0G4GR46</accession>
<dbReference type="InParanoid" id="A0A0G4GR46"/>
<organism evidence="2 3">
    <name type="scientific">Vitrella brassicaformis (strain CCMP3155)</name>
    <dbReference type="NCBI Taxonomy" id="1169540"/>
    <lineage>
        <taxon>Eukaryota</taxon>
        <taxon>Sar</taxon>
        <taxon>Alveolata</taxon>
        <taxon>Colpodellida</taxon>
        <taxon>Vitrellaceae</taxon>
        <taxon>Vitrella</taxon>
    </lineage>
</organism>
<evidence type="ECO:0000313" key="2">
    <source>
        <dbReference type="EMBL" id="CEM33002.1"/>
    </source>
</evidence>